<sequence>MKSDGSANIEALFSFQSIDIHPDSCCTISRSSGSHFKLHRISLLRSSNFSFTYSNVIIFKIS</sequence>
<reference evidence="1" key="1">
    <citation type="journal article" date="2021" name="Proc. Natl. Acad. Sci. U.S.A.">
        <title>A Catalog of Tens of Thousands of Viruses from Human Metagenomes Reveals Hidden Associations with Chronic Diseases.</title>
        <authorList>
            <person name="Tisza M.J."/>
            <person name="Buck C.B."/>
        </authorList>
    </citation>
    <scope>NUCLEOTIDE SEQUENCE</scope>
    <source>
        <strain evidence="1">CtPAi1</strain>
    </source>
</reference>
<accession>A0A8S5M8C7</accession>
<organism evidence="1">
    <name type="scientific">Siphoviridae sp. ctPAi1</name>
    <dbReference type="NCBI Taxonomy" id="2826320"/>
    <lineage>
        <taxon>Viruses</taxon>
        <taxon>Duplodnaviria</taxon>
        <taxon>Heunggongvirae</taxon>
        <taxon>Uroviricota</taxon>
        <taxon>Caudoviricetes</taxon>
    </lineage>
</organism>
<name>A0A8S5M8C7_9CAUD</name>
<dbReference type="EMBL" id="BK014842">
    <property type="protein sequence ID" value="DAD78343.1"/>
    <property type="molecule type" value="Genomic_DNA"/>
</dbReference>
<protein>
    <submittedName>
        <fullName evidence="1">Uncharacterized protein</fullName>
    </submittedName>
</protein>
<proteinExistence type="predicted"/>
<evidence type="ECO:0000313" key="1">
    <source>
        <dbReference type="EMBL" id="DAD78343.1"/>
    </source>
</evidence>